<proteinExistence type="predicted"/>
<dbReference type="Pfam" id="PF13384">
    <property type="entry name" value="HTH_23"/>
    <property type="match status" value="1"/>
</dbReference>
<gene>
    <name evidence="1" type="ORF">H8D96_21750</name>
</gene>
<dbReference type="AlphaFoldDB" id="A0A8J6TWV5"/>
<accession>A0A8J6TWV5</accession>
<name>A0A8J6TWV5_9BACT</name>
<reference evidence="1 2" key="1">
    <citation type="submission" date="2020-08" db="EMBL/GenBank/DDBJ databases">
        <title>Bridging the membrane lipid divide: bacteria of the FCB group superphylum have the potential to synthesize archaeal ether lipids.</title>
        <authorList>
            <person name="Villanueva L."/>
            <person name="Von Meijenfeldt F.A.B."/>
            <person name="Westbye A.B."/>
            <person name="Yadav S."/>
            <person name="Hopmans E.C."/>
            <person name="Dutilh B.E."/>
            <person name="Sinninghe Damste J.S."/>
        </authorList>
    </citation>
    <scope>NUCLEOTIDE SEQUENCE [LARGE SCALE GENOMIC DNA]</scope>
    <source>
        <strain evidence="1">NIOZ-UU17</strain>
    </source>
</reference>
<organism evidence="1 2">
    <name type="scientific">Candidatus Desulfatibia vada</name>
    <dbReference type="NCBI Taxonomy" id="2841696"/>
    <lineage>
        <taxon>Bacteria</taxon>
        <taxon>Pseudomonadati</taxon>
        <taxon>Thermodesulfobacteriota</taxon>
        <taxon>Desulfobacteria</taxon>
        <taxon>Desulfobacterales</taxon>
        <taxon>Desulfobacterales incertae sedis</taxon>
        <taxon>Candidatus Desulfatibia</taxon>
    </lineage>
</organism>
<dbReference type="EMBL" id="JACNIG010000456">
    <property type="protein sequence ID" value="MBC8434542.1"/>
    <property type="molecule type" value="Genomic_DNA"/>
</dbReference>
<dbReference type="Proteomes" id="UP000605201">
    <property type="component" value="Unassembled WGS sequence"/>
</dbReference>
<evidence type="ECO:0000313" key="2">
    <source>
        <dbReference type="Proteomes" id="UP000605201"/>
    </source>
</evidence>
<comment type="caution">
    <text evidence="1">The sequence shown here is derived from an EMBL/GenBank/DDBJ whole genome shotgun (WGS) entry which is preliminary data.</text>
</comment>
<evidence type="ECO:0000313" key="1">
    <source>
        <dbReference type="EMBL" id="MBC8434542.1"/>
    </source>
</evidence>
<protein>
    <submittedName>
        <fullName evidence="1">Helix-turn-helix domain-containing protein</fullName>
    </submittedName>
</protein>
<sequence>MARKRINMKKIREIVRFKETTNMSDRKIARALNISRPVVAQYLKDFNASGLTYEETKDIPDSRFLALFEKQRNKRCSKYEDISKLFPYFVTELKRTGVTLSAPA</sequence>